<dbReference type="InterPro" id="IPR004341">
    <property type="entry name" value="CAT_RNA-bd_dom"/>
</dbReference>
<dbReference type="InterPro" id="IPR036650">
    <property type="entry name" value="CAT_RNA-bd_dom_sf"/>
</dbReference>
<dbReference type="Pfam" id="PF03123">
    <property type="entry name" value="CAT_RBD"/>
    <property type="match status" value="1"/>
</dbReference>
<dbReference type="SUPFAM" id="SSF63520">
    <property type="entry name" value="PTS-regulatory domain, PRD"/>
    <property type="match status" value="2"/>
</dbReference>
<reference evidence="3 4" key="1">
    <citation type="submission" date="2017-02" db="EMBL/GenBank/DDBJ databases">
        <authorList>
            <person name="Peterson S.W."/>
        </authorList>
    </citation>
    <scope>NUCLEOTIDE SEQUENCE [LARGE SCALE GENOMIC DNA]</scope>
    <source>
        <strain evidence="3 4">ATCC BAA-1030</strain>
    </source>
</reference>
<dbReference type="SMART" id="SM01061">
    <property type="entry name" value="CAT_RBD"/>
    <property type="match status" value="1"/>
</dbReference>
<dbReference type="PANTHER" id="PTHR30185">
    <property type="entry name" value="CRYPTIC BETA-GLUCOSIDE BGL OPERON ANTITERMINATOR"/>
    <property type="match status" value="1"/>
</dbReference>
<dbReference type="SUPFAM" id="SSF50151">
    <property type="entry name" value="SacY-like RNA-binding domain"/>
    <property type="match status" value="1"/>
</dbReference>
<dbReference type="Gene3D" id="2.30.24.10">
    <property type="entry name" value="CAT RNA-binding domain"/>
    <property type="match status" value="1"/>
</dbReference>
<proteinExistence type="predicted"/>
<dbReference type="InterPro" id="IPR050661">
    <property type="entry name" value="BglG_antiterminators"/>
</dbReference>
<dbReference type="GO" id="GO:0006355">
    <property type="term" value="P:regulation of DNA-templated transcription"/>
    <property type="evidence" value="ECO:0007669"/>
    <property type="project" value="InterPro"/>
</dbReference>
<gene>
    <name evidence="3" type="ORF">SAMN02745116_01486</name>
</gene>
<accession>A0A1T4NM96</accession>
<feature type="domain" description="PRD" evidence="2">
    <location>
        <begin position="63"/>
        <end position="168"/>
    </location>
</feature>
<dbReference type="OrthoDB" id="9813552at2"/>
<evidence type="ECO:0000256" key="1">
    <source>
        <dbReference type="ARBA" id="ARBA00022737"/>
    </source>
</evidence>
<evidence type="ECO:0000313" key="3">
    <source>
        <dbReference type="EMBL" id="SJZ80431.1"/>
    </source>
</evidence>
<dbReference type="Pfam" id="PF00874">
    <property type="entry name" value="PRD"/>
    <property type="match status" value="2"/>
</dbReference>
<organism evidence="3 4">
    <name type="scientific">Pilibacter termitis</name>
    <dbReference type="NCBI Taxonomy" id="263852"/>
    <lineage>
        <taxon>Bacteria</taxon>
        <taxon>Bacillati</taxon>
        <taxon>Bacillota</taxon>
        <taxon>Bacilli</taxon>
        <taxon>Lactobacillales</taxon>
        <taxon>Enterococcaceae</taxon>
        <taxon>Pilibacter</taxon>
    </lineage>
</organism>
<sequence length="279" mass="32197">MRIKKILNQNAVLVLDGTLEKVAVGKGVGFDKKRNDILPRASIERLFVMEQESVNKLQTLLSQIEERYFFASETIIAHAEQVLNEKLNPHINISLSDHIAFAAENIQNGILVKNKLLKEIESMYAEEYSLALWAIEYLSNTLGIPFPYDEAGYIAIHLHSARTGKQNNSESIREVSIISAIIHLIETELSIDIHSKEMALNYSRLVNHLRLFIHRFMQNNYAVMDTDVLDLVRKKYPKSYDVAKKIQVLLMKDFHYQVPNEELGFLAMHIERMRMEKKS</sequence>
<dbReference type="PANTHER" id="PTHR30185:SF15">
    <property type="entry name" value="CRYPTIC BETA-GLUCOSIDE BGL OPERON ANTITERMINATOR"/>
    <property type="match status" value="1"/>
</dbReference>
<feature type="domain" description="PRD" evidence="2">
    <location>
        <begin position="169"/>
        <end position="279"/>
    </location>
</feature>
<dbReference type="Gene3D" id="1.10.1790.10">
    <property type="entry name" value="PRD domain"/>
    <property type="match status" value="2"/>
</dbReference>
<protein>
    <submittedName>
        <fullName evidence="3">Transcriptional antiterminator, BglG family</fullName>
    </submittedName>
</protein>
<dbReference type="AlphaFoldDB" id="A0A1T4NM96"/>
<dbReference type="GO" id="GO:0003723">
    <property type="term" value="F:RNA binding"/>
    <property type="evidence" value="ECO:0007669"/>
    <property type="project" value="InterPro"/>
</dbReference>
<dbReference type="PROSITE" id="PS51372">
    <property type="entry name" value="PRD_2"/>
    <property type="match status" value="2"/>
</dbReference>
<name>A0A1T4NM96_9ENTE</name>
<keyword evidence="1" id="KW-0677">Repeat</keyword>
<dbReference type="InterPro" id="IPR011608">
    <property type="entry name" value="PRD"/>
</dbReference>
<dbReference type="STRING" id="263852.SAMN02745116_01486"/>
<dbReference type="EMBL" id="FUXI01000015">
    <property type="protein sequence ID" value="SJZ80431.1"/>
    <property type="molecule type" value="Genomic_DNA"/>
</dbReference>
<dbReference type="Proteomes" id="UP000190328">
    <property type="component" value="Unassembled WGS sequence"/>
</dbReference>
<evidence type="ECO:0000259" key="2">
    <source>
        <dbReference type="PROSITE" id="PS51372"/>
    </source>
</evidence>
<dbReference type="RefSeq" id="WP_078807422.1">
    <property type="nucleotide sequence ID" value="NZ_FUXI01000015.1"/>
</dbReference>
<keyword evidence="4" id="KW-1185">Reference proteome</keyword>
<evidence type="ECO:0000313" key="4">
    <source>
        <dbReference type="Proteomes" id="UP000190328"/>
    </source>
</evidence>
<dbReference type="InterPro" id="IPR036634">
    <property type="entry name" value="PRD_sf"/>
</dbReference>